<dbReference type="EMBL" id="JAZDRP010000002">
    <property type="protein sequence ID" value="MEE2525420.1"/>
    <property type="molecule type" value="Genomic_DNA"/>
</dbReference>
<dbReference type="GO" id="GO:0016787">
    <property type="term" value="F:hydrolase activity"/>
    <property type="evidence" value="ECO:0007669"/>
    <property type="project" value="UniProtKB-KW"/>
</dbReference>
<evidence type="ECO:0000259" key="2">
    <source>
        <dbReference type="Pfam" id="PF03061"/>
    </source>
</evidence>
<gene>
    <name evidence="3" type="ORF">V0U79_03505</name>
</gene>
<dbReference type="Gene3D" id="3.10.129.10">
    <property type="entry name" value="Hotdog Thioesterase"/>
    <property type="match status" value="1"/>
</dbReference>
<dbReference type="SUPFAM" id="SSF54637">
    <property type="entry name" value="Thioesterase/thiol ester dehydrase-isomerase"/>
    <property type="match status" value="1"/>
</dbReference>
<keyword evidence="1 3" id="KW-0378">Hydrolase</keyword>
<evidence type="ECO:0000256" key="1">
    <source>
        <dbReference type="ARBA" id="ARBA00022801"/>
    </source>
</evidence>
<comment type="caution">
    <text evidence="3">The sequence shown here is derived from an EMBL/GenBank/DDBJ whole genome shotgun (WGS) entry which is preliminary data.</text>
</comment>
<organism evidence="3 4">
    <name type="scientific">Hyphobacterium lacteum</name>
    <dbReference type="NCBI Taxonomy" id="3116575"/>
    <lineage>
        <taxon>Bacteria</taxon>
        <taxon>Pseudomonadati</taxon>
        <taxon>Pseudomonadota</taxon>
        <taxon>Alphaproteobacteria</taxon>
        <taxon>Maricaulales</taxon>
        <taxon>Maricaulaceae</taxon>
        <taxon>Hyphobacterium</taxon>
    </lineage>
</organism>
<dbReference type="RefSeq" id="WP_330198083.1">
    <property type="nucleotide sequence ID" value="NZ_JAZDRP010000002.1"/>
</dbReference>
<dbReference type="InterPro" id="IPR029069">
    <property type="entry name" value="HotDog_dom_sf"/>
</dbReference>
<dbReference type="Pfam" id="PF03061">
    <property type="entry name" value="4HBT"/>
    <property type="match status" value="1"/>
</dbReference>
<name>A0ABU7LND0_9PROT</name>
<dbReference type="InterPro" id="IPR006683">
    <property type="entry name" value="Thioestr_dom"/>
</dbReference>
<dbReference type="Proteomes" id="UP001354971">
    <property type="component" value="Unassembled WGS sequence"/>
</dbReference>
<proteinExistence type="predicted"/>
<dbReference type="CDD" id="cd03443">
    <property type="entry name" value="PaaI_thioesterase"/>
    <property type="match status" value="1"/>
</dbReference>
<feature type="domain" description="Thioesterase" evidence="2">
    <location>
        <begin position="55"/>
        <end position="129"/>
    </location>
</feature>
<evidence type="ECO:0000313" key="3">
    <source>
        <dbReference type="EMBL" id="MEE2525420.1"/>
    </source>
</evidence>
<protein>
    <submittedName>
        <fullName evidence="3">PaaI family thioesterase</fullName>
        <ecNumber evidence="3">3.1.2.-</ecNumber>
    </submittedName>
</protein>
<dbReference type="PANTHER" id="PTHR43240:SF7">
    <property type="entry name" value="BLR7284 PROTEIN"/>
    <property type="match status" value="1"/>
</dbReference>
<keyword evidence="4" id="KW-1185">Reference proteome</keyword>
<sequence>MPESLQDLLDRLAPLIVDGSPHAQALGLALDGLGPGRATMRAPYREDLIGDPETGVLHGGVVTALLDHACGVAAFSGLGGKETPATLDLRIDYMRPAEPGKDIIAEAECVRAHGLIAFVRATAHDGDESDPVAMASAAFMVTRPSKAAAEKARKIMETGTMPHE</sequence>
<dbReference type="PANTHER" id="PTHR43240">
    <property type="entry name" value="1,4-DIHYDROXY-2-NAPHTHOYL-COA THIOESTERASE 1"/>
    <property type="match status" value="1"/>
</dbReference>
<dbReference type="InterPro" id="IPR003736">
    <property type="entry name" value="PAAI_dom"/>
</dbReference>
<dbReference type="EC" id="3.1.2.-" evidence="3"/>
<accession>A0ABU7LND0</accession>
<evidence type="ECO:0000313" key="4">
    <source>
        <dbReference type="Proteomes" id="UP001354971"/>
    </source>
</evidence>
<dbReference type="NCBIfam" id="TIGR00369">
    <property type="entry name" value="unchar_dom_1"/>
    <property type="match status" value="1"/>
</dbReference>
<reference evidence="3 4" key="1">
    <citation type="submission" date="2024-01" db="EMBL/GenBank/DDBJ databases">
        <title>Hyphobacterium bacterium isolated from marine sediment.</title>
        <authorList>
            <person name="Zhao S."/>
        </authorList>
    </citation>
    <scope>NUCLEOTIDE SEQUENCE [LARGE SCALE GENOMIC DNA]</scope>
    <source>
        <strain evidence="4">HN65</strain>
    </source>
</reference>